<keyword evidence="2" id="KW-1185">Reference proteome</keyword>
<comment type="caution">
    <text evidence="1">The sequence shown here is derived from an EMBL/GenBank/DDBJ whole genome shotgun (WGS) entry which is preliminary data.</text>
</comment>
<name>A0ACC6K789_9PSED</name>
<organism evidence="1 2">
    <name type="scientific">Pseudomonas hunanensis</name>
    <dbReference type="NCBI Taxonomy" id="1247546"/>
    <lineage>
        <taxon>Bacteria</taxon>
        <taxon>Pseudomonadati</taxon>
        <taxon>Pseudomonadota</taxon>
        <taxon>Gammaproteobacteria</taxon>
        <taxon>Pseudomonadales</taxon>
        <taxon>Pseudomonadaceae</taxon>
        <taxon>Pseudomonas</taxon>
    </lineage>
</organism>
<dbReference type="EMBL" id="JAVDTH010000026">
    <property type="protein sequence ID" value="MDR6714280.1"/>
    <property type="molecule type" value="Genomic_DNA"/>
</dbReference>
<dbReference type="Proteomes" id="UP001259587">
    <property type="component" value="Unassembled WGS sequence"/>
</dbReference>
<sequence>MIERVLDWRNRRAWLTAIPRYASQILSPSVREHVEAERPNCWADDLRWLPNHGELESAFSERLWSHYSHVKTFHGCRPTSLASYFDKGVQGQDPGRIVQTFREIYADVPASAVNRAIEVMRARRADERGSIWLAANDRKMIEGFGHYIISGSEYLLALAAHIEVDDPWAEDYRLRLRDVGIPTILEIDVPVELISKQDKLAGARVILSNWGQLRARRPVGGASPPSYRLMHDIPPSCIKAHYHPSRIKDMHTEYGLFVNKELACDICRG</sequence>
<accession>A0ACC6K789</accession>
<gene>
    <name evidence="1" type="ORF">J2W83_003901</name>
</gene>
<proteinExistence type="predicted"/>
<protein>
    <submittedName>
        <fullName evidence="1">Uncharacterized protein</fullName>
    </submittedName>
</protein>
<evidence type="ECO:0000313" key="1">
    <source>
        <dbReference type="EMBL" id="MDR6714280.1"/>
    </source>
</evidence>
<reference evidence="1" key="1">
    <citation type="submission" date="2023-07" db="EMBL/GenBank/DDBJ databases">
        <title>Sorghum-associated microbial communities from plants grown in Nebraska, USA.</title>
        <authorList>
            <person name="Schachtman D."/>
        </authorList>
    </citation>
    <scope>NUCLEOTIDE SEQUENCE</scope>
    <source>
        <strain evidence="1">BE56</strain>
    </source>
</reference>
<evidence type="ECO:0000313" key="2">
    <source>
        <dbReference type="Proteomes" id="UP001259587"/>
    </source>
</evidence>